<evidence type="ECO:0000313" key="1">
    <source>
        <dbReference type="EMBL" id="BDU02604.1"/>
    </source>
</evidence>
<organism evidence="1 2">
    <name type="scientific">Nocardia sputorum</name>
    <dbReference type="NCBI Taxonomy" id="2984338"/>
    <lineage>
        <taxon>Bacteria</taxon>
        <taxon>Bacillati</taxon>
        <taxon>Actinomycetota</taxon>
        <taxon>Actinomycetes</taxon>
        <taxon>Mycobacteriales</taxon>
        <taxon>Nocardiaceae</taxon>
        <taxon>Nocardia</taxon>
    </lineage>
</organism>
<dbReference type="InterPro" id="IPR024520">
    <property type="entry name" value="DUF3558"/>
</dbReference>
<reference evidence="1 2" key="1">
    <citation type="submission" date="2022-11" db="EMBL/GenBank/DDBJ databases">
        <title>Genome Sequencing of Nocardia sp. ON39_IFM12276 and assembly.</title>
        <authorList>
            <person name="Shimojima M."/>
            <person name="Toyokawa M."/>
            <person name="Uesaka K."/>
        </authorList>
    </citation>
    <scope>NUCLEOTIDE SEQUENCE [LARGE SCALE GENOMIC DNA]</scope>
    <source>
        <strain evidence="1 2">IFM 12276</strain>
    </source>
</reference>
<gene>
    <name evidence="1" type="ORF">IFM12276_56320</name>
</gene>
<name>A0ABN6UBI8_9NOCA</name>
<keyword evidence="2" id="KW-1185">Reference proteome</keyword>
<sequence length="188" mass="20149">MWRVNVGRDMRRRGASAAVAVALALSVGGCGQEISGNPQPVGGSQPVNTRLDKLLRECQILSEDQIGKAIGESVTVSESFFGAVCMWDLLGAPGGNGMATLNWYENGTLSNEKQTNNKLGYETTNITIQSSLALQIRRPKDPDSCGVTASAPDNGVIGWWINYRPGSVHPDPCDAAKKLMEMTLNLAR</sequence>
<evidence type="ECO:0000313" key="2">
    <source>
        <dbReference type="Proteomes" id="UP001317870"/>
    </source>
</evidence>
<dbReference type="Proteomes" id="UP001317870">
    <property type="component" value="Chromosome"/>
</dbReference>
<dbReference type="PROSITE" id="PS51257">
    <property type="entry name" value="PROKAR_LIPOPROTEIN"/>
    <property type="match status" value="1"/>
</dbReference>
<accession>A0ABN6UBI8</accession>
<protein>
    <submittedName>
        <fullName evidence="1">Lipoprotein LprC</fullName>
    </submittedName>
</protein>
<proteinExistence type="predicted"/>
<dbReference type="EMBL" id="AP026978">
    <property type="protein sequence ID" value="BDU02604.1"/>
    <property type="molecule type" value="Genomic_DNA"/>
</dbReference>
<keyword evidence="1" id="KW-0449">Lipoprotein</keyword>
<dbReference type="Pfam" id="PF12079">
    <property type="entry name" value="DUF3558"/>
    <property type="match status" value="1"/>
</dbReference>